<evidence type="ECO:0000313" key="2">
    <source>
        <dbReference type="Proteomes" id="UP000195440"/>
    </source>
</evidence>
<evidence type="ECO:0000313" key="1">
    <source>
        <dbReference type="EMBL" id="OUM73078.1"/>
    </source>
</evidence>
<dbReference type="AlphaFoldDB" id="A0A1Y3NZT0"/>
<accession>A0A1Y3NZT0</accession>
<dbReference type="EMBL" id="LOHF01000012">
    <property type="protein sequence ID" value="OUM73078.1"/>
    <property type="molecule type" value="Genomic_DNA"/>
</dbReference>
<keyword evidence="2" id="KW-1185">Reference proteome</keyword>
<organism evidence="1 2">
    <name type="scientific">Pseudomonas caspiana</name>
    <dbReference type="NCBI Taxonomy" id="1451454"/>
    <lineage>
        <taxon>Bacteria</taxon>
        <taxon>Pseudomonadati</taxon>
        <taxon>Pseudomonadota</taxon>
        <taxon>Gammaproteobacteria</taxon>
        <taxon>Pseudomonadales</taxon>
        <taxon>Pseudomonadaceae</taxon>
        <taxon>Pseudomonas</taxon>
    </lineage>
</organism>
<proteinExistence type="predicted"/>
<gene>
    <name evidence="1" type="ORF">AUC60_15425</name>
</gene>
<comment type="caution">
    <text evidence="1">The sequence shown here is derived from an EMBL/GenBank/DDBJ whole genome shotgun (WGS) entry which is preliminary data.</text>
</comment>
<sequence>MCTTMFGKGYIMNNKNSGARPQEADSLDLAAAVEQFVAQGGIIKVVSGDEQETSSLNTDNARSNDEHLMTGNTEKVELLKALVAKGAGISALQYSLRMNKKEIKQLAVEHGVKIMFSRPINEVINRHRSGTSDVDDVVAGHAMHYSSLGYTAPEIAKILDLNVRQVWNIGKAYRFEFKTDENEPSS</sequence>
<protein>
    <submittedName>
        <fullName evidence="1">Uncharacterized protein</fullName>
    </submittedName>
</protein>
<reference evidence="1 2" key="1">
    <citation type="journal article" date="2017" name="Syst. Appl. Microbiol.">
        <title>Pseudomonas caspiana sp. nov., a citrus pathogen in the Pseudomonas syringae phylogenetic group.</title>
        <authorList>
            <person name="Busquets A."/>
            <person name="Gomila M."/>
            <person name="Beiki F."/>
            <person name="Mulet M."/>
            <person name="Rahimian H."/>
            <person name="Garcia-Valdes E."/>
            <person name="Lalucat J."/>
        </authorList>
    </citation>
    <scope>NUCLEOTIDE SEQUENCE [LARGE SCALE GENOMIC DNA]</scope>
    <source>
        <strain evidence="1 2">FBF102</strain>
    </source>
</reference>
<dbReference type="Proteomes" id="UP000195440">
    <property type="component" value="Unassembled WGS sequence"/>
</dbReference>
<name>A0A1Y3NZT0_9PSED</name>